<dbReference type="Proteomes" id="UP001596915">
    <property type="component" value="Unassembled WGS sequence"/>
</dbReference>
<organism evidence="2 3">
    <name type="scientific">Streptomyces sanglieri</name>
    <dbReference type="NCBI Taxonomy" id="193460"/>
    <lineage>
        <taxon>Bacteria</taxon>
        <taxon>Bacillati</taxon>
        <taxon>Actinomycetota</taxon>
        <taxon>Actinomycetes</taxon>
        <taxon>Kitasatosporales</taxon>
        <taxon>Streptomycetaceae</taxon>
        <taxon>Streptomyces</taxon>
    </lineage>
</organism>
<feature type="region of interest" description="Disordered" evidence="1">
    <location>
        <begin position="18"/>
        <end position="56"/>
    </location>
</feature>
<evidence type="ECO:0000313" key="2">
    <source>
        <dbReference type="EMBL" id="MFD0626469.1"/>
    </source>
</evidence>
<proteinExistence type="predicted"/>
<evidence type="ECO:0000256" key="1">
    <source>
        <dbReference type="SAM" id="MobiDB-lite"/>
    </source>
</evidence>
<keyword evidence="3" id="KW-1185">Reference proteome</keyword>
<evidence type="ECO:0000313" key="3">
    <source>
        <dbReference type="Proteomes" id="UP001596915"/>
    </source>
</evidence>
<protein>
    <submittedName>
        <fullName evidence="2">Uncharacterized protein</fullName>
    </submittedName>
</protein>
<sequence>MRKADLAAFLAARTADQANGPVGNLSGRPRRFTPPRVGRVRNGARPIRNIPCRNID</sequence>
<accession>A0ABW2WYD0</accession>
<reference evidence="3" key="1">
    <citation type="journal article" date="2019" name="Int. J. Syst. Evol. Microbiol.">
        <title>The Global Catalogue of Microorganisms (GCM) 10K type strain sequencing project: providing services to taxonomists for standard genome sequencing and annotation.</title>
        <authorList>
            <consortium name="The Broad Institute Genomics Platform"/>
            <consortium name="The Broad Institute Genome Sequencing Center for Infectious Disease"/>
            <person name="Wu L."/>
            <person name="Ma J."/>
        </authorList>
    </citation>
    <scope>NUCLEOTIDE SEQUENCE [LARGE SCALE GENOMIC DNA]</scope>
    <source>
        <strain evidence="3">JCM 12607</strain>
    </source>
</reference>
<gene>
    <name evidence="2" type="ORF">ACFQ2K_30935</name>
</gene>
<dbReference type="EMBL" id="JBHTGL010000008">
    <property type="protein sequence ID" value="MFD0626469.1"/>
    <property type="molecule type" value="Genomic_DNA"/>
</dbReference>
<name>A0ABW2WYD0_9ACTN</name>
<comment type="caution">
    <text evidence="2">The sequence shown here is derived from an EMBL/GenBank/DDBJ whole genome shotgun (WGS) entry which is preliminary data.</text>
</comment>